<dbReference type="EMBL" id="QWZQ01000002">
    <property type="protein sequence ID" value="RRK11686.1"/>
    <property type="molecule type" value="Genomic_DNA"/>
</dbReference>
<organism evidence="2 3">
    <name type="scientific">Lactiplantibacillus garii</name>
    <dbReference type="NCBI Taxonomy" id="2306423"/>
    <lineage>
        <taxon>Bacteria</taxon>
        <taxon>Bacillati</taxon>
        <taxon>Bacillota</taxon>
        <taxon>Bacilli</taxon>
        <taxon>Lactobacillales</taxon>
        <taxon>Lactobacillaceae</taxon>
        <taxon>Lactiplantibacillus</taxon>
    </lineage>
</organism>
<proteinExistence type="predicted"/>
<gene>
    <name evidence="2" type="ORF">D1831_01015</name>
</gene>
<feature type="compositionally biased region" description="Basic and acidic residues" evidence="1">
    <location>
        <begin position="1"/>
        <end position="10"/>
    </location>
</feature>
<keyword evidence="3" id="KW-1185">Reference proteome</keyword>
<feature type="compositionally biased region" description="Basic residues" evidence="1">
    <location>
        <begin position="14"/>
        <end position="24"/>
    </location>
</feature>
<comment type="caution">
    <text evidence="2">The sequence shown here is derived from an EMBL/GenBank/DDBJ whole genome shotgun (WGS) entry which is preliminary data.</text>
</comment>
<reference evidence="2 3" key="1">
    <citation type="submission" date="2018-08" db="EMBL/GenBank/DDBJ databases">
        <title>Genome Lactobacillus garii FI11369.</title>
        <authorList>
            <person name="Diaz M."/>
            <person name="Narbad A."/>
        </authorList>
    </citation>
    <scope>NUCLEOTIDE SEQUENCE [LARGE SCALE GENOMIC DNA]</scope>
    <source>
        <strain evidence="2 3">FI11369</strain>
    </source>
</reference>
<feature type="region of interest" description="Disordered" evidence="1">
    <location>
        <begin position="1"/>
        <end position="25"/>
    </location>
</feature>
<protein>
    <submittedName>
        <fullName evidence="2">Uncharacterized protein</fullName>
    </submittedName>
</protein>
<evidence type="ECO:0000256" key="1">
    <source>
        <dbReference type="SAM" id="MobiDB-lite"/>
    </source>
</evidence>
<dbReference type="AlphaFoldDB" id="A0A426DAX5"/>
<name>A0A426DAX5_9LACO</name>
<dbReference type="Proteomes" id="UP000283633">
    <property type="component" value="Unassembled WGS sequence"/>
</dbReference>
<evidence type="ECO:0000313" key="3">
    <source>
        <dbReference type="Proteomes" id="UP000283633"/>
    </source>
</evidence>
<evidence type="ECO:0000313" key="2">
    <source>
        <dbReference type="EMBL" id="RRK11686.1"/>
    </source>
</evidence>
<accession>A0A426DAX5</accession>
<sequence length="63" mass="7024">MSISKEEDAVNKSNQRKTGHRQRALVKGATAEMTELVTGLEVGPWLNKSRTVAARIVAGRYRR</sequence>